<keyword evidence="2" id="KW-1003">Cell membrane</keyword>
<dbReference type="InterPro" id="IPR000620">
    <property type="entry name" value="EamA_dom"/>
</dbReference>
<dbReference type="SUPFAM" id="SSF103481">
    <property type="entry name" value="Multidrug resistance efflux transporter EmrE"/>
    <property type="match status" value="2"/>
</dbReference>
<dbReference type="Proteomes" id="UP000228920">
    <property type="component" value="Unassembled WGS sequence"/>
</dbReference>
<feature type="transmembrane region" description="Helical" evidence="6">
    <location>
        <begin position="35"/>
        <end position="52"/>
    </location>
</feature>
<feature type="transmembrane region" description="Helical" evidence="6">
    <location>
        <begin position="152"/>
        <end position="168"/>
    </location>
</feature>
<feature type="transmembrane region" description="Helical" evidence="6">
    <location>
        <begin position="210"/>
        <end position="228"/>
    </location>
</feature>
<dbReference type="Pfam" id="PF00892">
    <property type="entry name" value="EamA"/>
    <property type="match status" value="1"/>
</dbReference>
<dbReference type="PANTHER" id="PTHR32322">
    <property type="entry name" value="INNER MEMBRANE TRANSPORTER"/>
    <property type="match status" value="1"/>
</dbReference>
<feature type="transmembrane region" description="Helical" evidence="6">
    <location>
        <begin position="91"/>
        <end position="116"/>
    </location>
</feature>
<evidence type="ECO:0000256" key="3">
    <source>
        <dbReference type="ARBA" id="ARBA00022692"/>
    </source>
</evidence>
<comment type="subcellular location">
    <subcellularLocation>
        <location evidence="1">Cell membrane</location>
        <topology evidence="1">Multi-pass membrane protein</topology>
    </subcellularLocation>
</comment>
<evidence type="ECO:0000259" key="7">
    <source>
        <dbReference type="Pfam" id="PF00892"/>
    </source>
</evidence>
<dbReference type="PANTHER" id="PTHR32322:SF18">
    <property type="entry name" value="S-ADENOSYLMETHIONINE_S-ADENOSYLHOMOCYSTEINE TRANSPORTER"/>
    <property type="match status" value="1"/>
</dbReference>
<protein>
    <recommendedName>
        <fullName evidence="7">EamA domain-containing protein</fullName>
    </recommendedName>
</protein>
<evidence type="ECO:0000256" key="1">
    <source>
        <dbReference type="ARBA" id="ARBA00004651"/>
    </source>
</evidence>
<keyword evidence="3 6" id="KW-0812">Transmembrane</keyword>
<feature type="domain" description="EamA" evidence="7">
    <location>
        <begin position="150"/>
        <end position="282"/>
    </location>
</feature>
<name>A0A2M7TH67_UNCKA</name>
<evidence type="ECO:0000313" key="9">
    <source>
        <dbReference type="Proteomes" id="UP000228920"/>
    </source>
</evidence>
<evidence type="ECO:0000313" key="8">
    <source>
        <dbReference type="EMBL" id="PIZ45528.1"/>
    </source>
</evidence>
<sequence length="283" mass="31095">MSWAFFAIGSVLFFTSLNLLQRVLAVDGTYPRAIAIIFTSFGALISIGYFFLSGSYNSIKIPTQIDAWVLLFVATVCYGVYERGRFIVAKLLDASVMTTVQNVSVLVAFAGSLFLYSESLTPFKAVGAGLILISLVLVSFTKTKTNSSIKGILLCVGISILIGIAWMLDKRGVEYFSTEGYNVLVWTIPALLLFLPSVKLHELTFEYRRAYKQILILAALNVVGYLLQLKALALTEATRVIPLLQTSTLFTVLLGIILLRERNNIKRKMIAGVLAIIGASLLM</sequence>
<dbReference type="InterPro" id="IPR050638">
    <property type="entry name" value="AA-Vitamin_Transporters"/>
</dbReference>
<feature type="transmembrane region" description="Helical" evidence="6">
    <location>
        <begin position="240"/>
        <end position="259"/>
    </location>
</feature>
<keyword evidence="4 6" id="KW-1133">Transmembrane helix</keyword>
<dbReference type="InterPro" id="IPR037185">
    <property type="entry name" value="EmrE-like"/>
</dbReference>
<proteinExistence type="predicted"/>
<reference evidence="9" key="1">
    <citation type="submission" date="2017-09" db="EMBL/GenBank/DDBJ databases">
        <title>Depth-based differentiation of microbial function through sediment-hosted aquifers and enrichment of novel symbionts in the deep terrestrial subsurface.</title>
        <authorList>
            <person name="Probst A.J."/>
            <person name="Ladd B."/>
            <person name="Jarett J.K."/>
            <person name="Geller-Mcgrath D.E."/>
            <person name="Sieber C.M.K."/>
            <person name="Emerson J.B."/>
            <person name="Anantharaman K."/>
            <person name="Thomas B.C."/>
            <person name="Malmstrom R."/>
            <person name="Stieglmeier M."/>
            <person name="Klingl A."/>
            <person name="Woyke T."/>
            <person name="Ryan C.M."/>
            <person name="Banfield J.F."/>
        </authorList>
    </citation>
    <scope>NUCLEOTIDE SEQUENCE [LARGE SCALE GENOMIC DNA]</scope>
</reference>
<feature type="transmembrane region" description="Helical" evidence="6">
    <location>
        <begin position="122"/>
        <end position="140"/>
    </location>
</feature>
<organism evidence="8 9">
    <name type="scientific">candidate division WWE3 bacterium CG_4_10_14_0_2_um_filter_41_14</name>
    <dbReference type="NCBI Taxonomy" id="1975072"/>
    <lineage>
        <taxon>Bacteria</taxon>
        <taxon>Katanobacteria</taxon>
    </lineage>
</organism>
<keyword evidence="5 6" id="KW-0472">Membrane</keyword>
<comment type="caution">
    <text evidence="8">The sequence shown here is derived from an EMBL/GenBank/DDBJ whole genome shotgun (WGS) entry which is preliminary data.</text>
</comment>
<dbReference type="AlphaFoldDB" id="A0A2M7TH67"/>
<evidence type="ECO:0000256" key="5">
    <source>
        <dbReference type="ARBA" id="ARBA00023136"/>
    </source>
</evidence>
<gene>
    <name evidence="8" type="ORF">COY32_05160</name>
</gene>
<accession>A0A2M7TH67</accession>
<feature type="transmembrane region" description="Helical" evidence="6">
    <location>
        <begin position="180"/>
        <end position="198"/>
    </location>
</feature>
<evidence type="ECO:0000256" key="4">
    <source>
        <dbReference type="ARBA" id="ARBA00022989"/>
    </source>
</evidence>
<dbReference type="GO" id="GO:0005886">
    <property type="term" value="C:plasma membrane"/>
    <property type="evidence" value="ECO:0007669"/>
    <property type="project" value="UniProtKB-SubCell"/>
</dbReference>
<evidence type="ECO:0000256" key="2">
    <source>
        <dbReference type="ARBA" id="ARBA00022475"/>
    </source>
</evidence>
<evidence type="ECO:0000256" key="6">
    <source>
        <dbReference type="SAM" id="Phobius"/>
    </source>
</evidence>
<dbReference type="EMBL" id="PFNL01000132">
    <property type="protein sequence ID" value="PIZ45528.1"/>
    <property type="molecule type" value="Genomic_DNA"/>
</dbReference>